<comment type="caution">
    <text evidence="2">The sequence shown here is derived from an EMBL/GenBank/DDBJ whole genome shotgun (WGS) entry which is preliminary data.</text>
</comment>
<feature type="domain" description="HTH cro/C1-type" evidence="1">
    <location>
        <begin position="22"/>
        <end position="76"/>
    </location>
</feature>
<dbReference type="InterPro" id="IPR001387">
    <property type="entry name" value="Cro/C1-type_HTH"/>
</dbReference>
<dbReference type="EMBL" id="RRCN01000002">
    <property type="protein sequence ID" value="RRJ54773.1"/>
    <property type="molecule type" value="Genomic_DNA"/>
</dbReference>
<gene>
    <name evidence="2" type="ORF">EHV15_34855</name>
</gene>
<dbReference type="AlphaFoldDB" id="A0A3P3TEA5"/>
<evidence type="ECO:0000313" key="2">
    <source>
        <dbReference type="EMBL" id="RRJ54773.1"/>
    </source>
</evidence>
<dbReference type="SMART" id="SM00530">
    <property type="entry name" value="HTH_XRE"/>
    <property type="match status" value="1"/>
</dbReference>
<accession>A0A3P3TEA5</accession>
<name>A0A3P3TEA5_9BACL</name>
<evidence type="ECO:0000259" key="1">
    <source>
        <dbReference type="PROSITE" id="PS50943"/>
    </source>
</evidence>
<dbReference type="Gene3D" id="1.10.260.40">
    <property type="entry name" value="lambda repressor-like DNA-binding domains"/>
    <property type="match status" value="1"/>
</dbReference>
<dbReference type="CDD" id="cd00093">
    <property type="entry name" value="HTH_XRE"/>
    <property type="match status" value="1"/>
</dbReference>
<dbReference type="InterPro" id="IPR010982">
    <property type="entry name" value="Lambda_DNA-bd_dom_sf"/>
</dbReference>
<dbReference type="GO" id="GO:0003677">
    <property type="term" value="F:DNA binding"/>
    <property type="evidence" value="ECO:0007669"/>
    <property type="project" value="InterPro"/>
</dbReference>
<dbReference type="SUPFAM" id="SSF47413">
    <property type="entry name" value="lambda repressor-like DNA-binding domains"/>
    <property type="match status" value="1"/>
</dbReference>
<organism evidence="2 3">
    <name type="scientific">Paenibacillus oralis</name>
    <dbReference type="NCBI Taxonomy" id="2490856"/>
    <lineage>
        <taxon>Bacteria</taxon>
        <taxon>Bacillati</taxon>
        <taxon>Bacillota</taxon>
        <taxon>Bacilli</taxon>
        <taxon>Bacillales</taxon>
        <taxon>Paenibacillaceae</taxon>
        <taxon>Paenibacillus</taxon>
    </lineage>
</organism>
<protein>
    <submittedName>
        <fullName evidence="2">XRE family transcriptional regulator</fullName>
    </submittedName>
</protein>
<keyword evidence="3" id="KW-1185">Reference proteome</keyword>
<sequence>MSKGGVRLKTLNKVTTTIRDRLEDFLRSNNMTLNQFSELTQINSGTLSGIINGHRPIAMQQLDRITAGMGLPEGYFYEMYIDECFFHASPDWRRIGPFLQRSAGLNKLDCIMQVVRLMMDNLSYIPLLFNLAEKFFQEGKREAAIILYESIAESEQRQHSERLALCQYRLFTLGLSKDQNKNLAQALHFEYFVDRLEEQYQLDALIGLINVFASLRRWDKLAGLAEKLKIRATVHYELNGSKKPQEIKNQIIFYILYAYLILGVTHFEFGRYEDALHYVSLYTDCSWVKKPNEDEKAVIYQFQEWAEGNRYTYQLLSGKVEVLPEYLNYISTRENEVFIALCEIVIAANKFNINIDSILEQYESFLRHQEQQSRLGKISVQYTDDRFVGLLSGLGTYYLKKNEYDRGLKYVLDSLAFAIEIHSEHDMLKCVGLFEQYRDFANKDAKFRYKTLISEVQKLNEKETDFVGSPV</sequence>
<reference evidence="2 3" key="1">
    <citation type="submission" date="2018-11" db="EMBL/GenBank/DDBJ databases">
        <title>Genome sequencing of Paenibacillus sp. KCOM 3021 (= ChDC PVNT-B20).</title>
        <authorList>
            <person name="Kook J.-K."/>
            <person name="Park S.-N."/>
            <person name="Lim Y.K."/>
        </authorList>
    </citation>
    <scope>NUCLEOTIDE SEQUENCE [LARGE SCALE GENOMIC DNA]</scope>
    <source>
        <strain evidence="2 3">KCOM 3021</strain>
    </source>
</reference>
<dbReference type="Proteomes" id="UP000267017">
    <property type="component" value="Unassembled WGS sequence"/>
</dbReference>
<proteinExistence type="predicted"/>
<dbReference type="PROSITE" id="PS50943">
    <property type="entry name" value="HTH_CROC1"/>
    <property type="match status" value="1"/>
</dbReference>
<evidence type="ECO:0000313" key="3">
    <source>
        <dbReference type="Proteomes" id="UP000267017"/>
    </source>
</evidence>
<dbReference type="OrthoDB" id="2470416at2"/>